<dbReference type="AlphaFoldDB" id="A0A0K2SFQ8"/>
<evidence type="ECO:0000259" key="14">
    <source>
        <dbReference type="PROSITE" id="PS50819"/>
    </source>
</evidence>
<dbReference type="InterPro" id="IPR006142">
    <property type="entry name" value="INTEIN"/>
</dbReference>
<dbReference type="InterPro" id="IPR003586">
    <property type="entry name" value="Hint_dom_C"/>
</dbReference>
<evidence type="ECO:0000256" key="10">
    <source>
        <dbReference type="ARBA" id="ARBA00023125"/>
    </source>
</evidence>
<dbReference type="SUPFAM" id="SSF51294">
    <property type="entry name" value="Hedgehog/intein (Hint) domain"/>
    <property type="match status" value="1"/>
</dbReference>
<dbReference type="Gene3D" id="3.10.28.10">
    <property type="entry name" value="Homing endonucleases"/>
    <property type="match status" value="1"/>
</dbReference>
<dbReference type="SUPFAM" id="SSF54211">
    <property type="entry name" value="Ribosomal protein S5 domain 2-like"/>
    <property type="match status" value="1"/>
</dbReference>
<comment type="miscellaneous">
    <text evidence="13">Few gyrases are as efficient as E.coli at forming negative supercoils. Not all organisms have 2 type II topoisomerases; in organisms with a single type II topoisomerase this enzyme also has to decatenate newly replicated chromosomes.</text>
</comment>
<dbReference type="SMART" id="SM00305">
    <property type="entry name" value="HintC"/>
    <property type="match status" value="1"/>
</dbReference>
<proteinExistence type="inferred from homology"/>
<dbReference type="Proteomes" id="UP000065807">
    <property type="component" value="Chromosome"/>
</dbReference>
<dbReference type="InterPro" id="IPR006141">
    <property type="entry name" value="Intein_N"/>
</dbReference>
<feature type="domain" description="DOD-type homing endonuclease" evidence="14">
    <location>
        <begin position="768"/>
        <end position="903"/>
    </location>
</feature>
<dbReference type="GO" id="GO:0005737">
    <property type="term" value="C:cytoplasm"/>
    <property type="evidence" value="ECO:0007669"/>
    <property type="project" value="UniProtKB-SubCell"/>
</dbReference>
<keyword evidence="16" id="KW-1185">Reference proteome</keyword>
<dbReference type="Pfam" id="PF14890">
    <property type="entry name" value="Intein_splicing"/>
    <property type="match status" value="1"/>
</dbReference>
<evidence type="ECO:0000256" key="13">
    <source>
        <dbReference type="HAMAP-Rule" id="MF_01898"/>
    </source>
</evidence>
<dbReference type="InterPro" id="IPR002288">
    <property type="entry name" value="DNA_gyrase_B_C"/>
</dbReference>
<dbReference type="InterPro" id="IPR000565">
    <property type="entry name" value="Topo_IIA_B"/>
</dbReference>
<dbReference type="GO" id="GO:0005524">
    <property type="term" value="F:ATP binding"/>
    <property type="evidence" value="ECO:0007669"/>
    <property type="project" value="UniProtKB-UniRule"/>
</dbReference>
<dbReference type="PANTHER" id="PTHR45866">
    <property type="entry name" value="DNA GYRASE/TOPOISOMERASE SUBUNIT B"/>
    <property type="match status" value="1"/>
</dbReference>
<organism evidence="15 16">
    <name type="scientific">Limnochorda pilosa</name>
    <dbReference type="NCBI Taxonomy" id="1555112"/>
    <lineage>
        <taxon>Bacteria</taxon>
        <taxon>Bacillati</taxon>
        <taxon>Bacillota</taxon>
        <taxon>Limnochordia</taxon>
        <taxon>Limnochordales</taxon>
        <taxon>Limnochordaceae</taxon>
        <taxon>Limnochorda</taxon>
    </lineage>
</organism>
<dbReference type="GO" id="GO:0003677">
    <property type="term" value="F:DNA binding"/>
    <property type="evidence" value="ECO:0007669"/>
    <property type="project" value="UniProtKB-KW"/>
</dbReference>
<keyword evidence="4 13" id="KW-0547">Nucleotide-binding</keyword>
<dbReference type="InterPro" id="IPR027434">
    <property type="entry name" value="Homing_endonucl"/>
</dbReference>
<dbReference type="SUPFAM" id="SSF55608">
    <property type="entry name" value="Homing endonucleases"/>
    <property type="match status" value="1"/>
</dbReference>
<dbReference type="Gene3D" id="2.170.16.10">
    <property type="entry name" value="Hedgehog/Intein (Hint) domain"/>
    <property type="match status" value="2"/>
</dbReference>
<dbReference type="NCBIfam" id="TIGR01445">
    <property type="entry name" value="intein_Nterm"/>
    <property type="match status" value="1"/>
</dbReference>
<comment type="function">
    <text evidence="13">A type II topoisomerase that negatively supercoils closed circular double-stranded (ds) DNA in an ATP-dependent manner to modulate DNA topology and maintain chromosomes in an underwound state. Negative supercoiling favors strand separation, and DNA replication, transcription, recombination and repair, all of which involve strand separation. Also able to catalyze the interconversion of other topological isomers of dsDNA rings, including catenanes and knotted rings. Type II topoisomerases break and join 2 DNA strands simultaneously in an ATP-dependent manner.</text>
</comment>
<dbReference type="InterPro" id="IPR004042">
    <property type="entry name" value="Intein_endonuc_central"/>
</dbReference>
<dbReference type="STRING" id="1555112.LIP_0006"/>
<protein>
    <recommendedName>
        <fullName evidence="13">DNA gyrase subunit B</fullName>
        <ecNumber evidence="13">5.6.2.2</ecNumber>
    </recommendedName>
</protein>
<dbReference type="Pfam" id="PF14528">
    <property type="entry name" value="LAGLIDADG_3"/>
    <property type="match status" value="1"/>
</dbReference>
<dbReference type="CDD" id="cd00081">
    <property type="entry name" value="Hint"/>
    <property type="match status" value="1"/>
</dbReference>
<dbReference type="PROSITE" id="PS50817">
    <property type="entry name" value="INTEIN_N_TER"/>
    <property type="match status" value="1"/>
</dbReference>
<dbReference type="InterPro" id="IPR013760">
    <property type="entry name" value="Topo_IIA-like_dom_sf"/>
</dbReference>
<comment type="subunit">
    <text evidence="13">Heterotetramer, composed of two GyrA and two GyrB chains. In the heterotetramer, GyrA contains the active site tyrosine that forms a transient covalent intermediate with DNA, while GyrB binds cofactors and catalyzes ATP hydrolysis.</text>
</comment>
<dbReference type="PROSITE" id="PS00177">
    <property type="entry name" value="TOPOISOMERASE_II"/>
    <property type="match status" value="1"/>
</dbReference>
<comment type="cofactor">
    <cofactor evidence="13">
        <name>Mg(2+)</name>
        <dbReference type="ChEBI" id="CHEBI:18420"/>
    </cofactor>
    <cofactor evidence="13">
        <name>Mn(2+)</name>
        <dbReference type="ChEBI" id="CHEBI:29035"/>
    </cofactor>
    <cofactor evidence="13">
        <name>Ca(2+)</name>
        <dbReference type="ChEBI" id="CHEBI:29108"/>
    </cofactor>
    <text evidence="13">Binds two Mg(2+) per subunit. The magnesium ions form salt bridges with both the protein and the DNA. Can also accept other divalent metal cations, such as Mn(2+) or Ca(2+).</text>
</comment>
<feature type="site" description="Interaction with DNA" evidence="13">
    <location>
        <position position="464"/>
    </location>
</feature>
<dbReference type="PRINTS" id="PR00418">
    <property type="entry name" value="TPI2FAMILY"/>
</dbReference>
<dbReference type="HAMAP" id="MF_01898">
    <property type="entry name" value="GyrB"/>
    <property type="match status" value="1"/>
</dbReference>
<dbReference type="PRINTS" id="PR01159">
    <property type="entry name" value="DNAGYRASEB"/>
</dbReference>
<dbReference type="CDD" id="cd16928">
    <property type="entry name" value="HATPase_GyrB-like"/>
    <property type="match status" value="1"/>
</dbReference>
<keyword evidence="3 13" id="KW-0479">Metal-binding</keyword>
<dbReference type="InterPro" id="IPR036890">
    <property type="entry name" value="HATPase_C_sf"/>
</dbReference>
<dbReference type="RefSeq" id="WP_068132666.1">
    <property type="nucleotide sequence ID" value="NZ_AP014924.1"/>
</dbReference>
<dbReference type="InterPro" id="IPR013759">
    <property type="entry name" value="Topo_IIA_B_C"/>
</dbReference>
<dbReference type="GO" id="GO:0005694">
    <property type="term" value="C:chromosome"/>
    <property type="evidence" value="ECO:0007669"/>
    <property type="project" value="InterPro"/>
</dbReference>
<dbReference type="SUPFAM" id="SSF56719">
    <property type="entry name" value="Type II DNA topoisomerase"/>
    <property type="match status" value="2"/>
</dbReference>
<keyword evidence="10" id="KW-0238">DNA-binding</keyword>
<dbReference type="OrthoDB" id="9802808at2"/>
<keyword evidence="8" id="KW-0651">Protein splicing</keyword>
<dbReference type="Pfam" id="PF00204">
    <property type="entry name" value="DNA_gyraseB"/>
    <property type="match status" value="1"/>
</dbReference>
<dbReference type="Gene3D" id="3.40.50.670">
    <property type="match status" value="2"/>
</dbReference>
<dbReference type="NCBIfam" id="NF004189">
    <property type="entry name" value="PRK05644.1"/>
    <property type="match status" value="1"/>
</dbReference>
<feature type="binding site" evidence="13">
    <location>
        <position position="439"/>
    </location>
    <ligand>
        <name>Mg(2+)</name>
        <dbReference type="ChEBI" id="CHEBI:18420"/>
        <label>1</label>
        <note>catalytic</note>
    </ligand>
</feature>
<dbReference type="FunFam" id="3.30.565.10:FF:000002">
    <property type="entry name" value="DNA gyrase subunit B"/>
    <property type="match status" value="1"/>
</dbReference>
<dbReference type="GO" id="GO:0004519">
    <property type="term" value="F:endonuclease activity"/>
    <property type="evidence" value="ECO:0007669"/>
    <property type="project" value="InterPro"/>
</dbReference>
<dbReference type="Pfam" id="PF00986">
    <property type="entry name" value="DNA_gyraseB_C"/>
    <property type="match status" value="1"/>
</dbReference>
<keyword evidence="11 13" id="KW-0413">Isomerase</keyword>
<comment type="catalytic activity">
    <reaction evidence="1 13">
        <text>ATP-dependent breakage, passage and rejoining of double-stranded DNA.</text>
        <dbReference type="EC" id="5.6.2.2"/>
    </reaction>
</comment>
<dbReference type="Pfam" id="PF02518">
    <property type="entry name" value="HATPase_c"/>
    <property type="match status" value="1"/>
</dbReference>
<evidence type="ECO:0000256" key="8">
    <source>
        <dbReference type="ARBA" id="ARBA00023000"/>
    </source>
</evidence>
<evidence type="ECO:0000313" key="16">
    <source>
        <dbReference type="Proteomes" id="UP000065807"/>
    </source>
</evidence>
<dbReference type="FunFam" id="3.30.230.10:FF:000005">
    <property type="entry name" value="DNA gyrase subunit B"/>
    <property type="match status" value="1"/>
</dbReference>
<dbReference type="InterPro" id="IPR014721">
    <property type="entry name" value="Ribsml_uS5_D2-typ_fold_subgr"/>
</dbReference>
<dbReference type="EC" id="5.6.2.2" evidence="13"/>
<evidence type="ECO:0000256" key="5">
    <source>
        <dbReference type="ARBA" id="ARBA00022813"/>
    </source>
</evidence>
<dbReference type="Pfam" id="PF01751">
    <property type="entry name" value="Toprim"/>
    <property type="match status" value="1"/>
</dbReference>
<evidence type="ECO:0000256" key="12">
    <source>
        <dbReference type="ARBA" id="ARBA00063644"/>
    </source>
</evidence>
<keyword evidence="6 13" id="KW-0067">ATP-binding</keyword>
<dbReference type="EMBL" id="AP014924">
    <property type="protein sequence ID" value="BAS25867.1"/>
    <property type="molecule type" value="Genomic_DNA"/>
</dbReference>
<dbReference type="GO" id="GO:0006261">
    <property type="term" value="P:DNA-templated DNA replication"/>
    <property type="evidence" value="ECO:0007669"/>
    <property type="project" value="UniProtKB-UniRule"/>
</dbReference>
<dbReference type="GO" id="GO:0016539">
    <property type="term" value="P:intein-mediated protein splicing"/>
    <property type="evidence" value="ECO:0007669"/>
    <property type="project" value="InterPro"/>
</dbReference>
<keyword evidence="7 13" id="KW-0460">Magnesium</keyword>
<dbReference type="PATRIC" id="fig|1555112.3.peg.6"/>
<evidence type="ECO:0000256" key="1">
    <source>
        <dbReference type="ARBA" id="ARBA00000185"/>
    </source>
</evidence>
<dbReference type="CDD" id="cd00822">
    <property type="entry name" value="TopoII_Trans_DNA_gyrase"/>
    <property type="match status" value="1"/>
</dbReference>
<evidence type="ECO:0000313" key="15">
    <source>
        <dbReference type="EMBL" id="BAS25867.1"/>
    </source>
</evidence>
<dbReference type="InterPro" id="IPR020568">
    <property type="entry name" value="Ribosomal_Su5_D2-typ_SF"/>
</dbReference>
<name>A0A0K2SFQ8_LIMPI</name>
<evidence type="ECO:0000256" key="4">
    <source>
        <dbReference type="ARBA" id="ARBA00022741"/>
    </source>
</evidence>
<accession>A0A0K2SFQ8</accession>
<dbReference type="PANTHER" id="PTHR45866:SF1">
    <property type="entry name" value="DNA GYRASE SUBUNIT B, MITOCHONDRIAL"/>
    <property type="match status" value="1"/>
</dbReference>
<dbReference type="PRINTS" id="PR00379">
    <property type="entry name" value="INTEIN"/>
</dbReference>
<evidence type="ECO:0000256" key="2">
    <source>
        <dbReference type="ARBA" id="ARBA00010708"/>
    </source>
</evidence>
<dbReference type="InterPro" id="IPR003594">
    <property type="entry name" value="HATPase_dom"/>
</dbReference>
<reference evidence="16" key="2">
    <citation type="journal article" date="2016" name="Int. J. Syst. Evol. Microbiol.">
        <title>Complete genome sequence and cell structure of Limnochorda pilosa, a Gram-negative spore-former within the phylum Firmicutes.</title>
        <authorList>
            <person name="Watanabe M."/>
            <person name="Kojima H."/>
            <person name="Fukui M."/>
        </authorList>
    </citation>
    <scope>NUCLEOTIDE SEQUENCE [LARGE SCALE GENOMIC DNA]</scope>
    <source>
        <strain evidence="16">HC45</strain>
    </source>
</reference>
<dbReference type="InterPro" id="IPR006171">
    <property type="entry name" value="TOPRIM_dom"/>
</dbReference>
<comment type="subcellular location">
    <subcellularLocation>
        <location evidence="13">Cytoplasm</location>
    </subcellularLocation>
</comment>
<dbReference type="PROSITE" id="PS50818">
    <property type="entry name" value="INTEIN_C_TER"/>
    <property type="match status" value="1"/>
</dbReference>
<dbReference type="InterPro" id="IPR013506">
    <property type="entry name" value="Topo_IIA_bsu_dom2"/>
</dbReference>
<dbReference type="InterPro" id="IPR036844">
    <property type="entry name" value="Hint_dom_sf"/>
</dbReference>
<feature type="site" description="Interaction with DNA" evidence="13">
    <location>
        <position position="467"/>
    </location>
</feature>
<comment type="caution">
    <text evidence="13">Lacks conserved residue(s) required for the propagation of feature annotation.</text>
</comment>
<dbReference type="SUPFAM" id="SSF55874">
    <property type="entry name" value="ATPase domain of HSP90 chaperone/DNA topoisomerase II/histidine kinase"/>
    <property type="match status" value="1"/>
</dbReference>
<dbReference type="InterPro" id="IPR001241">
    <property type="entry name" value="Topo_IIA"/>
</dbReference>
<dbReference type="InterPro" id="IPR018522">
    <property type="entry name" value="TopoIIA_CS"/>
</dbReference>
<dbReference type="KEGG" id="lpil:LIP_0006"/>
<evidence type="ECO:0000256" key="9">
    <source>
        <dbReference type="ARBA" id="ARBA00023029"/>
    </source>
</evidence>
<reference evidence="16" key="1">
    <citation type="submission" date="2015-07" db="EMBL/GenBank/DDBJ databases">
        <title>Complete genome sequence and phylogenetic analysis of Limnochorda pilosa.</title>
        <authorList>
            <person name="Watanabe M."/>
            <person name="Kojima H."/>
            <person name="Fukui M."/>
        </authorList>
    </citation>
    <scope>NUCLEOTIDE SEQUENCE [LARGE SCALE GENOMIC DNA]</scope>
    <source>
        <strain evidence="16">HC45</strain>
    </source>
</reference>
<dbReference type="InterPro" id="IPR003587">
    <property type="entry name" value="Hint_dom_N"/>
</dbReference>
<dbReference type="GO" id="GO:0046872">
    <property type="term" value="F:metal ion binding"/>
    <property type="evidence" value="ECO:0007669"/>
    <property type="project" value="UniProtKB-KW"/>
</dbReference>
<evidence type="ECO:0000256" key="6">
    <source>
        <dbReference type="ARBA" id="ARBA00022840"/>
    </source>
</evidence>
<comment type="similarity">
    <text evidence="2 13">Belongs to the type II topoisomerase GyrB family.</text>
</comment>
<keyword evidence="13" id="KW-0963">Cytoplasm</keyword>
<evidence type="ECO:0000256" key="3">
    <source>
        <dbReference type="ARBA" id="ARBA00022723"/>
    </source>
</evidence>
<dbReference type="InterPro" id="IPR011557">
    <property type="entry name" value="GyrB"/>
</dbReference>
<dbReference type="Gene3D" id="3.30.565.10">
    <property type="entry name" value="Histidine kinase-like ATPase, C-terminal domain"/>
    <property type="match status" value="1"/>
</dbReference>
<keyword evidence="9 13" id="KW-0799">Topoisomerase</keyword>
<keyword evidence="5" id="KW-0068">Autocatalytic cleavage</keyword>
<dbReference type="GO" id="GO:0034335">
    <property type="term" value="F:DNA negative supercoiling activity"/>
    <property type="evidence" value="ECO:0007669"/>
    <property type="project" value="UniProtKB-ARBA"/>
</dbReference>
<comment type="subunit">
    <text evidence="12">Heterotetramer composed of ParC and ParE.</text>
</comment>
<dbReference type="SMART" id="SM00433">
    <property type="entry name" value="TOP2c"/>
    <property type="match status" value="1"/>
</dbReference>
<dbReference type="SMART" id="SM00387">
    <property type="entry name" value="HATPase_c"/>
    <property type="match status" value="1"/>
</dbReference>
<dbReference type="GO" id="GO:0006265">
    <property type="term" value="P:DNA topological change"/>
    <property type="evidence" value="ECO:0007669"/>
    <property type="project" value="UniProtKB-UniRule"/>
</dbReference>
<sequence length="1154" mass="128206">MLENEPVPGNGAPAATPGAGAYGAAQIQVLEGLEAVRRRPGMYIGSTDERGLHHLFFEVIDNSIDEAMNGFASRIETVIHTDGSLSVEDDGRGIPVEIHPKTGKPALETVLTILHAGGKFGEQGGYKVSGGLHGVGVSVVNALSEWLVAEVHLGGTCYRQRYERGLAVSGLETVGPTDRRGTVIRFLPDARIFPETAWNVEVVSRRIRELAFLNRGVYFHLLDERDQREHVFQYHGGIRSFVEHLNRNHEVLHPPIHVERILGSTYVELALQYTDGYGETVLPYANNIQTSEGGTHLAGFRSALTRCLNDYARKNNLLKNGDVALTGEDVREGLTAILNVRLQEPQFEGQTKTKLGNSEIRGLVDSVVAEELATYFEEHPADARRILEKAVGAARAREAARRARELTRRKNALEVSALPGKLADCTWTDPERCEIYLVEGDSAGGTAKQGRDRRFQAIMPLRGKILNVEKARVDKMLANNEIRAMITALGTGIGEDFDVGRIRYGRVIVMSVDGEEHVFVRDRSGTRMTKIGPYIDQILGPAGDGSGPEKRTGGDLGEVLCFDAASGRVRFRPIKAVIRHKHPDPLFRVRTAYGRSVRVTGGHSVFVFDSGQIRLKRGDQIQVGDRIVAPRRLALPAGAPARIDLLHALHQIPQAARQVWVRGPAVEAWHQARVWSEHENLNSYLQAVGADVDEILPRIRVGPSSLDRGLAEQYRGAARNKVRYVRLSDLTAKDVAWFADRTDVELTPEKRGGGIQRFLDVSPDLLMLAGFYVAEGSGSARAGIRFAMGRRHRPLVPAISMAWQRTFGLAPRLYESPPRAAEVRVLHRVAALAWFNVFQFEGGTATTKRIPDLVFRLPETLRLAFLKGYILGDGSLRAGTVAMSTSSRDLASGLVYLLSSLGVVASMTEREPDGAVRDRPRQTKHRYWTVTVTAREDLLRLRPAWEEHPDAQAVLHKLDRPSARGRRRFEEIGRDLMALPVTAVEQESTPVPYVYDFSVEGDENFVAGMGGLCCHNTDADVDGAHIRTLLLTFFYRYMRKLVEDGRIYIALPPLFGVKKGKAMRYVHTEEELEQTLSEMGRKGVSIQRYKGLGEMDAEQLWETTMNPETRTIRRLTLADAAAADEIFTILMGEKVEPRREFIQEHAREVENLDI</sequence>
<dbReference type="InterPro" id="IPR004860">
    <property type="entry name" value="LAGLIDADG_dom"/>
</dbReference>
<gene>
    <name evidence="13" type="primary">gyrB</name>
    <name evidence="15" type="ORF">LIP_0006</name>
</gene>
<evidence type="ECO:0000256" key="7">
    <source>
        <dbReference type="ARBA" id="ARBA00022842"/>
    </source>
</evidence>
<dbReference type="InterPro" id="IPR030934">
    <property type="entry name" value="Intein_C"/>
</dbReference>
<dbReference type="NCBIfam" id="TIGR01443">
    <property type="entry name" value="intein_Cterm"/>
    <property type="match status" value="1"/>
</dbReference>
<dbReference type="SMART" id="SM00306">
    <property type="entry name" value="HintN"/>
    <property type="match status" value="1"/>
</dbReference>
<dbReference type="Gene3D" id="3.30.230.10">
    <property type="match status" value="1"/>
</dbReference>
<evidence type="ECO:0000256" key="11">
    <source>
        <dbReference type="ARBA" id="ARBA00023235"/>
    </source>
</evidence>
<dbReference type="PROSITE" id="PS50819">
    <property type="entry name" value="INTEIN_ENDONUCLEASE"/>
    <property type="match status" value="1"/>
</dbReference>